<dbReference type="PANTHER" id="PTHR28583:SF1">
    <property type="entry name" value="ACID CERAMIDASE"/>
    <property type="match status" value="1"/>
</dbReference>
<evidence type="ECO:0000313" key="5">
    <source>
        <dbReference type="Proteomes" id="UP000324767"/>
    </source>
</evidence>
<dbReference type="GO" id="GO:0017040">
    <property type="term" value="F:N-acylsphingosine amidohydrolase activity"/>
    <property type="evidence" value="ECO:0007669"/>
    <property type="project" value="UniProtKB-EC"/>
</dbReference>
<dbReference type="OrthoDB" id="5273684at2759"/>
<evidence type="ECO:0000256" key="2">
    <source>
        <dbReference type="SAM" id="MobiDB-lite"/>
    </source>
</evidence>
<evidence type="ECO:0000259" key="3">
    <source>
        <dbReference type="Pfam" id="PF15508"/>
    </source>
</evidence>
<dbReference type="EMBL" id="VXIT01000012">
    <property type="protein sequence ID" value="KAA6408768.1"/>
    <property type="molecule type" value="Genomic_DNA"/>
</dbReference>
<dbReference type="PANTHER" id="PTHR28583">
    <property type="entry name" value="ACID AMIDASE"/>
    <property type="match status" value="1"/>
</dbReference>
<dbReference type="Gene3D" id="3.60.60.10">
    <property type="entry name" value="Penicillin V Acylase, Chain A"/>
    <property type="match status" value="1"/>
</dbReference>
<gene>
    <name evidence="4" type="ORF">FRX48_07111</name>
</gene>
<sequence>MDSAGAPRCQAAIIPDQAAIHAVPQSRAQHQDDQPPRYMIDLSLPPLQRYQHVARDFKPHLATLPTLFDEVVGGLHPNISIRSLRRLASIFLRRLYGKEETQEIRGICNVTGLDMHLLIAFNTFLDLFMGCTSGGARVKDRGEDAKMLHFRTLDWGMDPLRKIIVQLDYVNEAGGEPIATSITYVGFVGCLTGVRNALSISLNFRPNHIASSRAGNLRFYLHQILVLLGFRPSISAVLREYLIPSSTTKDGKTSENSPQDLAAIEASLPGRPSTAAYLIFSDGDRTVTMEKDNCTAVVKSSPEFIVATNHDVSAEKSNPQARANLEPTPSQTLRSTGMDELVEESTTRKRCIMQLHQGAAKRAKKSNKARGGGKAKPVAVTTHELFTAVDGYPITNKETHYSVVMDPKAGKVVRIRRFLEPTDVL</sequence>
<proteinExistence type="predicted"/>
<comment type="caution">
    <text evidence="4">The sequence shown here is derived from an EMBL/GenBank/DDBJ whole genome shotgun (WGS) entry which is preliminary data.</text>
</comment>
<feature type="compositionally biased region" description="Polar residues" evidence="2">
    <location>
        <begin position="315"/>
        <end position="335"/>
    </location>
</feature>
<dbReference type="AlphaFoldDB" id="A0A5M8PIF8"/>
<feature type="domain" description="Acid ceramidase N-terminal" evidence="3">
    <location>
        <begin position="34"/>
        <end position="94"/>
    </location>
</feature>
<dbReference type="Proteomes" id="UP000324767">
    <property type="component" value="Unassembled WGS sequence"/>
</dbReference>
<dbReference type="EC" id="3.5.1.23" evidence="1"/>
<evidence type="ECO:0000313" key="4">
    <source>
        <dbReference type="EMBL" id="KAA6408768.1"/>
    </source>
</evidence>
<protein>
    <recommendedName>
        <fullName evidence="1">ceramidase</fullName>
        <ecNumber evidence="1">3.5.1.23</ecNumber>
    </recommendedName>
</protein>
<dbReference type="Pfam" id="PF15508">
    <property type="entry name" value="NAAA-beta"/>
    <property type="match status" value="1"/>
</dbReference>
<accession>A0A5M8PIF8</accession>
<reference evidence="4 5" key="1">
    <citation type="submission" date="2019-09" db="EMBL/GenBank/DDBJ databases">
        <title>The hologenome of the rock-dwelling lichen Lasallia pustulata.</title>
        <authorList>
            <person name="Greshake Tzovaras B."/>
            <person name="Segers F."/>
            <person name="Bicker A."/>
            <person name="Dal Grande F."/>
            <person name="Otte J."/>
            <person name="Hankeln T."/>
            <person name="Schmitt I."/>
            <person name="Ebersberger I."/>
        </authorList>
    </citation>
    <scope>NUCLEOTIDE SEQUENCE [LARGE SCALE GENOMIC DNA]</scope>
    <source>
        <strain evidence="4">A1-1</strain>
    </source>
</reference>
<name>A0A5M8PIF8_9LECA</name>
<organism evidence="4 5">
    <name type="scientific">Lasallia pustulata</name>
    <dbReference type="NCBI Taxonomy" id="136370"/>
    <lineage>
        <taxon>Eukaryota</taxon>
        <taxon>Fungi</taxon>
        <taxon>Dikarya</taxon>
        <taxon>Ascomycota</taxon>
        <taxon>Pezizomycotina</taxon>
        <taxon>Lecanoromycetes</taxon>
        <taxon>OSLEUM clade</taxon>
        <taxon>Umbilicariomycetidae</taxon>
        <taxon>Umbilicariales</taxon>
        <taxon>Umbilicariaceae</taxon>
        <taxon>Lasallia</taxon>
    </lineage>
</organism>
<feature type="region of interest" description="Disordered" evidence="2">
    <location>
        <begin position="315"/>
        <end position="337"/>
    </location>
</feature>
<dbReference type="InterPro" id="IPR029130">
    <property type="entry name" value="Acid_ceramidase_N"/>
</dbReference>
<evidence type="ECO:0000256" key="1">
    <source>
        <dbReference type="ARBA" id="ARBA00011891"/>
    </source>
</evidence>